<dbReference type="Proteomes" id="UP000091967">
    <property type="component" value="Unassembled WGS sequence"/>
</dbReference>
<dbReference type="OMA" id="RANIYNA"/>
<accession>A0A1B8AEZ4</accession>
<evidence type="ECO:0000313" key="2">
    <source>
        <dbReference type="Proteomes" id="UP000091967"/>
    </source>
</evidence>
<dbReference type="EMBL" id="LYXU01000004">
    <property type="protein sequence ID" value="OBS19061.1"/>
    <property type="molecule type" value="Genomic_DNA"/>
</dbReference>
<comment type="caution">
    <text evidence="1">The sequence shown here is derived from an EMBL/GenBank/DDBJ whole genome shotgun (WGS) entry which is preliminary data.</text>
</comment>
<gene>
    <name evidence="1" type="ORF">FPOA_10785</name>
</gene>
<organism evidence="1 2">
    <name type="scientific">Fusarium poae</name>
    <dbReference type="NCBI Taxonomy" id="36050"/>
    <lineage>
        <taxon>Eukaryota</taxon>
        <taxon>Fungi</taxon>
        <taxon>Dikarya</taxon>
        <taxon>Ascomycota</taxon>
        <taxon>Pezizomycotina</taxon>
        <taxon>Sordariomycetes</taxon>
        <taxon>Hypocreomycetidae</taxon>
        <taxon>Hypocreales</taxon>
        <taxon>Nectriaceae</taxon>
        <taxon>Fusarium</taxon>
    </lineage>
</organism>
<evidence type="ECO:0000313" key="1">
    <source>
        <dbReference type="EMBL" id="OBS19061.1"/>
    </source>
</evidence>
<dbReference type="AlphaFoldDB" id="A0A1B8AEZ4"/>
<reference evidence="1 2" key="1">
    <citation type="submission" date="2016-06" db="EMBL/GenBank/DDBJ databases">
        <title>Living apart together: crosstalk between the core and supernumerary genomes in a fungal plant pathogen.</title>
        <authorList>
            <person name="Vanheule A."/>
            <person name="Audenaert K."/>
            <person name="Warris S."/>
            <person name="Van De Geest H."/>
            <person name="Schijlen E."/>
            <person name="Hofte M."/>
            <person name="De Saeger S."/>
            <person name="Haesaert G."/>
            <person name="Waalwijk C."/>
            <person name="Van Der Lee T."/>
        </authorList>
    </citation>
    <scope>NUCLEOTIDE SEQUENCE [LARGE SCALE GENOMIC DNA]</scope>
    <source>
        <strain evidence="1 2">2516</strain>
    </source>
</reference>
<sequence length="294" mass="33052">MTPQKVYSRSELENMCSELDPKEILKMFYSPGMAFQTFPTISQHEGSISTTGFDERHDLAIHTDTIRANIYNAFADHQATYGMPVRAKPTLCPEAAQPIPLVLRDALVDYFYLKKGAGNPLIMRCPHDLKRFLTIRPCLGENIVNVAPVNRNIMMSLPEMVEIGMDVESISATIGDALAMFVFKCGLYYFGNFFFRIVAENKGETSGPVTVGIVVSNHPHDVKQRHADTTRATEDMARMAERLESQVPSPIESPYLWNIFKTAFITRGKRYCSAIPVATPEEVMEFFEAMYGCP</sequence>
<name>A0A1B8AEZ4_FUSPO</name>
<proteinExistence type="predicted"/>
<keyword evidence="2" id="KW-1185">Reference proteome</keyword>
<protein>
    <submittedName>
        <fullName evidence="1">Uncharacterized protein</fullName>
    </submittedName>
</protein>